<protein>
    <submittedName>
        <fullName evidence="5">N-acetyltransferase</fullName>
    </submittedName>
</protein>
<dbReference type="RefSeq" id="WP_119446062.1">
    <property type="nucleotide sequence ID" value="NZ_CP032317.1"/>
</dbReference>
<organism evidence="5 6">
    <name type="scientific">Hymenobacter oligotrophus</name>
    <dbReference type="NCBI Taxonomy" id="2319843"/>
    <lineage>
        <taxon>Bacteria</taxon>
        <taxon>Pseudomonadati</taxon>
        <taxon>Bacteroidota</taxon>
        <taxon>Cytophagia</taxon>
        <taxon>Cytophagales</taxon>
        <taxon>Hymenobacteraceae</taxon>
        <taxon>Hymenobacter</taxon>
    </lineage>
</organism>
<dbReference type="EMBL" id="CP032317">
    <property type="protein sequence ID" value="AYA38530.1"/>
    <property type="molecule type" value="Genomic_DNA"/>
</dbReference>
<dbReference type="Pfam" id="PF13302">
    <property type="entry name" value="Acetyltransf_3"/>
    <property type="match status" value="1"/>
</dbReference>
<evidence type="ECO:0000259" key="4">
    <source>
        <dbReference type="PROSITE" id="PS51186"/>
    </source>
</evidence>
<gene>
    <name evidence="5" type="ORF">D3Y59_16640</name>
</gene>
<evidence type="ECO:0000256" key="2">
    <source>
        <dbReference type="ARBA" id="ARBA00023315"/>
    </source>
</evidence>
<dbReference type="PANTHER" id="PTHR43792:SF8">
    <property type="entry name" value="[RIBOSOMAL PROTEIN US5]-ALANINE N-ACETYLTRANSFERASE"/>
    <property type="match status" value="1"/>
</dbReference>
<reference evidence="5 6" key="1">
    <citation type="submission" date="2018-09" db="EMBL/GenBank/DDBJ databases">
        <title>Hymenobacter medium sp. nov., isolated from R2A medium.</title>
        <authorList>
            <person name="Yingchao G."/>
        </authorList>
    </citation>
    <scope>NUCLEOTIDE SEQUENCE [LARGE SCALE GENOMIC DNA]</scope>
    <source>
        <strain evidence="6">sh-6</strain>
    </source>
</reference>
<keyword evidence="2" id="KW-0012">Acyltransferase</keyword>
<comment type="similarity">
    <text evidence="3">Belongs to the acetyltransferase family. RimJ subfamily.</text>
</comment>
<evidence type="ECO:0000256" key="3">
    <source>
        <dbReference type="ARBA" id="ARBA00038502"/>
    </source>
</evidence>
<dbReference type="Proteomes" id="UP000262802">
    <property type="component" value="Chromosome"/>
</dbReference>
<evidence type="ECO:0000313" key="5">
    <source>
        <dbReference type="EMBL" id="AYA38530.1"/>
    </source>
</evidence>
<name>A0A3B7R5B0_9BACT</name>
<dbReference type="GO" id="GO:0016747">
    <property type="term" value="F:acyltransferase activity, transferring groups other than amino-acyl groups"/>
    <property type="evidence" value="ECO:0007669"/>
    <property type="project" value="InterPro"/>
</dbReference>
<dbReference type="InterPro" id="IPR051531">
    <property type="entry name" value="N-acetyltransferase"/>
</dbReference>
<dbReference type="SUPFAM" id="SSF55729">
    <property type="entry name" value="Acyl-CoA N-acyltransferases (Nat)"/>
    <property type="match status" value="1"/>
</dbReference>
<keyword evidence="1 5" id="KW-0808">Transferase</keyword>
<dbReference type="PANTHER" id="PTHR43792">
    <property type="entry name" value="GNAT FAMILY, PUTATIVE (AFU_ORTHOLOGUE AFUA_3G00765)-RELATED-RELATED"/>
    <property type="match status" value="1"/>
</dbReference>
<feature type="domain" description="N-acetyltransferase" evidence="4">
    <location>
        <begin position="17"/>
        <end position="179"/>
    </location>
</feature>
<dbReference type="Gene3D" id="3.40.630.30">
    <property type="match status" value="1"/>
</dbReference>
<dbReference type="OrthoDB" id="9811523at2"/>
<sequence>MSLLPTLTPASLRTERLLLRPYQPTDAAVFYALLNAERRRLEPAFPRRVASVRTLADAERTLRTFAENWRHRRLLVWGIWNSTATCYLGDISLQPDSPRIRAGEIGYYLAAAAEGFGYAREALRAVVEYAFEHLDARALTLRCRPSNVRSQATAEAIGFRRAADTDAGVWHYALARTRT</sequence>
<keyword evidence="6" id="KW-1185">Reference proteome</keyword>
<dbReference type="PROSITE" id="PS51186">
    <property type="entry name" value="GNAT"/>
    <property type="match status" value="1"/>
</dbReference>
<dbReference type="InterPro" id="IPR000182">
    <property type="entry name" value="GNAT_dom"/>
</dbReference>
<dbReference type="AlphaFoldDB" id="A0A3B7R5B0"/>
<proteinExistence type="inferred from homology"/>
<dbReference type="InterPro" id="IPR016181">
    <property type="entry name" value="Acyl_CoA_acyltransferase"/>
</dbReference>
<evidence type="ECO:0000256" key="1">
    <source>
        <dbReference type="ARBA" id="ARBA00022679"/>
    </source>
</evidence>
<dbReference type="KEGG" id="hyh:D3Y59_16640"/>
<evidence type="ECO:0000313" key="6">
    <source>
        <dbReference type="Proteomes" id="UP000262802"/>
    </source>
</evidence>
<accession>A0A3B7R5B0</accession>